<keyword evidence="2" id="KW-1185">Reference proteome</keyword>
<reference evidence="1 2" key="1">
    <citation type="journal article" date="2022" name="New Phytol.">
        <title>Ecological generalism drives hyperdiversity of secondary metabolite gene clusters in xylarialean endophytes.</title>
        <authorList>
            <person name="Franco M.E.E."/>
            <person name="Wisecaver J.H."/>
            <person name="Arnold A.E."/>
            <person name="Ju Y.M."/>
            <person name="Slot J.C."/>
            <person name="Ahrendt S."/>
            <person name="Moore L.P."/>
            <person name="Eastman K.E."/>
            <person name="Scott K."/>
            <person name="Konkel Z."/>
            <person name="Mondo S.J."/>
            <person name="Kuo A."/>
            <person name="Hayes R.D."/>
            <person name="Haridas S."/>
            <person name="Andreopoulos B."/>
            <person name="Riley R."/>
            <person name="LaButti K."/>
            <person name="Pangilinan J."/>
            <person name="Lipzen A."/>
            <person name="Amirebrahimi M."/>
            <person name="Yan J."/>
            <person name="Adam C."/>
            <person name="Keymanesh K."/>
            <person name="Ng V."/>
            <person name="Louie K."/>
            <person name="Northen T."/>
            <person name="Drula E."/>
            <person name="Henrissat B."/>
            <person name="Hsieh H.M."/>
            <person name="Youens-Clark K."/>
            <person name="Lutzoni F."/>
            <person name="Miadlikowska J."/>
            <person name="Eastwood D.C."/>
            <person name="Hamelin R.C."/>
            <person name="Grigoriev I.V."/>
            <person name="U'Ren J.M."/>
        </authorList>
    </citation>
    <scope>NUCLEOTIDE SEQUENCE [LARGE SCALE GENOMIC DNA]</scope>
    <source>
        <strain evidence="1 2">ER1909</strain>
    </source>
</reference>
<proteinExistence type="predicted"/>
<comment type="caution">
    <text evidence="1">The sequence shown here is derived from an EMBL/GenBank/DDBJ whole genome shotgun (WGS) entry which is preliminary data.</text>
</comment>
<accession>A0ACC0CK92</accession>
<dbReference type="Proteomes" id="UP001497680">
    <property type="component" value="Unassembled WGS sequence"/>
</dbReference>
<sequence length="1425" mass="156307">MEYEKSELPPYSAVAVPDWRRRWSPRRSRGVRFIVLSCLAFIVYAQWRQIESHPKRSSVSELSIEKLEEDLRICSKLRSKPQDPIGFGRERNARYIDGHKPTLIKNATIWVGEPAEGTSAEDARAGKGFSWINADVLLKYGLIKEVSKSIDASSLSSDTIVWDAKGRQLTSGIIDMHSHAGVDSLPNLDGNDDTNEMGSNITPYVRSIDGINVFDHQIQVIKSGGVTTSLILPGSSNNIGGEAFVIKHAVGKPDGRNETSIADLLADPDGNWRYIKMACGENSKRTYGSPGEHGPTSRLGESYEFRHAFEQAAKLLQAQDDWCNLADSIGVESMSTYLPQDLQWETLSAVLRGQVHVNTHCYTVPDLEAFVDHTNEFKFPVRAFHHAHQTFLVPEVLKRAYGDSPPASALFADNMWYKAEAYIASEYAGKILYENGLTPIYVSDNPVLNAQHVVFEAAKAFGYGLPYHAALAAVTTAPAERLGLGERIGKVKPGFDADIVVWDSDPLSVGAAPIQVWIDGTAQFDDPVELKKPIIPAANPVPEALTTTDDSISVNDVVFTGVSKSFLLSDLQQVSDREKFTVTVSRGKITCIGKCEAELDVATKSGTKIIALQNGYLTKPFTVFGSSLGLNAIDAESDTDNGYGPSIFSRAIDGLAFETKKLFYAQKYGVTRAISSPKYSGQSTHQGTSVGFRTAGKHALEKGAIFADDVAVHYTLDLHAKSGSTSISNAINTLRHKLLEAIGSNATAAADPYTEAAFLAKVIDGSLPLAITTHSADVIAALLSVKSIVDKAIASSRTTTTSSDNGISLVIIGGAESFLLADELAAASVGVVLSPLLAYRNSWDQRRALTGAPLTNGTAVDQLVAAGVRVAVGTEEDWQVRDLGLFAGIAYANGGGALSEGEALGLVSSNVYEILGLTKEKGKEREEEKGEFVVFEGSPLQIGARPSIETEAFDVIIVGAGLSGINCAYRLETELPGVKFAVLEGRDRIGGTWDVYRYPGVRSDSDVYSMGFTWHPWSFDHPIGTGEEIMEYITDAVSKHHLDRYIRFSHKVLSANWSTSDRNWTLVVKDHGISKHFRARWIILGTGYFDYDAATQPNIPGLDNFKGNIISPQFWPQDFDYNSKKIALIGSGATAIGMLPALPDRATQVTMIQRSPTYMFPWPNVGWLQNYLPRVFVDTYRLVWYMFADWLTLLFCQYFPGVTKDAFRNDTIKLAPKNIDYNTHLKPSYNPWDQRICTDPDGAFHKALHLPNVHLVTGEIEKVTGNGIQMRDGQSVDADIIITATGFRMMMGGKIQLQVDGKPISWGKRYIWNGAMLDEVPNMMFALGYTFHAWTAGANHTAVVLIRLWKFMEQNALKIATPKIPRDAAAGTQRMWGLNATYVRAAEDRLPVYGVKGNWKPRARPPIDYVHARWGDCKSGLEFST</sequence>
<dbReference type="EMBL" id="MU394418">
    <property type="protein sequence ID" value="KAI6080867.1"/>
    <property type="molecule type" value="Genomic_DNA"/>
</dbReference>
<evidence type="ECO:0000313" key="2">
    <source>
        <dbReference type="Proteomes" id="UP001497680"/>
    </source>
</evidence>
<name>A0ACC0CK92_9PEZI</name>
<gene>
    <name evidence="1" type="ORF">F4821DRAFT_265467</name>
</gene>
<protein>
    <submittedName>
        <fullName evidence="1">Uncharacterized protein</fullName>
    </submittedName>
</protein>
<evidence type="ECO:0000313" key="1">
    <source>
        <dbReference type="EMBL" id="KAI6080867.1"/>
    </source>
</evidence>
<organism evidence="1 2">
    <name type="scientific">Hypoxylon rubiginosum</name>
    <dbReference type="NCBI Taxonomy" id="110542"/>
    <lineage>
        <taxon>Eukaryota</taxon>
        <taxon>Fungi</taxon>
        <taxon>Dikarya</taxon>
        <taxon>Ascomycota</taxon>
        <taxon>Pezizomycotina</taxon>
        <taxon>Sordariomycetes</taxon>
        <taxon>Xylariomycetidae</taxon>
        <taxon>Xylariales</taxon>
        <taxon>Hypoxylaceae</taxon>
        <taxon>Hypoxylon</taxon>
    </lineage>
</organism>